<feature type="region of interest" description="Disordered" evidence="1">
    <location>
        <begin position="184"/>
        <end position="206"/>
    </location>
</feature>
<dbReference type="PROSITE" id="PS00036">
    <property type="entry name" value="BZIP_BASIC"/>
    <property type="match status" value="1"/>
</dbReference>
<feature type="compositionally biased region" description="Basic residues" evidence="1">
    <location>
        <begin position="287"/>
        <end position="303"/>
    </location>
</feature>
<accession>A0A420YM53</accession>
<feature type="region of interest" description="Disordered" evidence="1">
    <location>
        <begin position="58"/>
        <end position="87"/>
    </location>
</feature>
<dbReference type="GO" id="GO:0003700">
    <property type="term" value="F:DNA-binding transcription factor activity"/>
    <property type="evidence" value="ECO:0007669"/>
    <property type="project" value="InterPro"/>
</dbReference>
<proteinExistence type="predicted"/>
<evidence type="ECO:0000259" key="2">
    <source>
        <dbReference type="PROSITE" id="PS00036"/>
    </source>
</evidence>
<comment type="caution">
    <text evidence="3">The sequence shown here is derived from an EMBL/GenBank/DDBJ whole genome shotgun (WGS) entry which is preliminary data.</text>
</comment>
<evidence type="ECO:0000313" key="4">
    <source>
        <dbReference type="Proteomes" id="UP000275385"/>
    </source>
</evidence>
<keyword evidence="4" id="KW-1185">Reference proteome</keyword>
<feature type="compositionally biased region" description="Polar residues" evidence="1">
    <location>
        <begin position="75"/>
        <end position="87"/>
    </location>
</feature>
<evidence type="ECO:0000256" key="1">
    <source>
        <dbReference type="SAM" id="MobiDB-lite"/>
    </source>
</evidence>
<dbReference type="EMBL" id="QVQW01000003">
    <property type="protein sequence ID" value="RKU48983.1"/>
    <property type="molecule type" value="Genomic_DNA"/>
</dbReference>
<gene>
    <name evidence="3" type="ORF">DL546_009582</name>
</gene>
<name>A0A420YM53_9PEZI</name>
<feature type="region of interest" description="Disordered" evidence="1">
    <location>
        <begin position="535"/>
        <end position="584"/>
    </location>
</feature>
<feature type="compositionally biased region" description="Acidic residues" evidence="1">
    <location>
        <begin position="561"/>
        <end position="570"/>
    </location>
</feature>
<reference evidence="3 4" key="1">
    <citation type="submission" date="2018-08" db="EMBL/GenBank/DDBJ databases">
        <title>Draft genome of the lignicolous fungus Coniochaeta pulveracea.</title>
        <authorList>
            <person name="Borstlap C.J."/>
            <person name="De Witt R.N."/>
            <person name="Botha A."/>
            <person name="Volschenk H."/>
        </authorList>
    </citation>
    <scope>NUCLEOTIDE SEQUENCE [LARGE SCALE GENOMIC DNA]</scope>
    <source>
        <strain evidence="3 4">CAB683</strain>
    </source>
</reference>
<sequence length="584" mass="64397">MERDHNQFMQEGENPLTLAVNQLAGEVGMNTVNVQGDDRGDEQSHENQLQVTDASQMALDNTPGHNPTPIPHGLPNSTEPYGSNDVSTMPERLSMDDYSDIQNFSLGYPDEPYPGFDLNDPPRFGDASSFYTGANMNFDIPQQGWDAQLDAQNLNNSWYSVDPLLNEPQSNIWMTPQGYQNPLDLPYATHQQSSYGNPHQSLGAPQQNNTYAATQLPQQPKRGPGRPQGGSLPDHELMTRLPIRYSGMTGATRGNSSLPTLVKSFSHEAEDLESGEDSPKAPAGTKQKTRHVAARTPAKRSRSSSKTSPFITIRDDMTAEELRKASKHNQTVQLDKINADRARNNMSAKRGRYKRMACNIAMLDEVYRLSLEVQRAHEELHAEKLLNAQLIRQLESAGIPPALPYVPAAAGSNDDGTVQDAPAVQQSFLNSANVHHGSADIPAKSPLPALDTAYGPDEDGKYRLPTDHLALDESWFRKTEATRKELLKDMPTKVAALEGGCLEEMQEVIDKGNMIRGLVADFETNRGVVWELPGRQAADPSSAPVSSNTTSVKRKTTTISDDQDETEDDDHTVRRSTRKSVKFN</sequence>
<feature type="compositionally biased region" description="Basic residues" evidence="1">
    <location>
        <begin position="574"/>
        <end position="584"/>
    </location>
</feature>
<dbReference type="Proteomes" id="UP000275385">
    <property type="component" value="Unassembled WGS sequence"/>
</dbReference>
<feature type="compositionally biased region" description="Polar residues" evidence="1">
    <location>
        <begin position="189"/>
        <end position="206"/>
    </location>
</feature>
<feature type="region of interest" description="Disordered" evidence="1">
    <location>
        <begin position="216"/>
        <end position="235"/>
    </location>
</feature>
<evidence type="ECO:0000313" key="3">
    <source>
        <dbReference type="EMBL" id="RKU48983.1"/>
    </source>
</evidence>
<dbReference type="AlphaFoldDB" id="A0A420YM53"/>
<feature type="domain" description="BZIP" evidence="2">
    <location>
        <begin position="341"/>
        <end position="354"/>
    </location>
</feature>
<dbReference type="InterPro" id="IPR004827">
    <property type="entry name" value="bZIP"/>
</dbReference>
<protein>
    <recommendedName>
        <fullName evidence="2">BZIP domain-containing protein</fullName>
    </recommendedName>
</protein>
<feature type="region of interest" description="Disordered" evidence="1">
    <location>
        <begin position="267"/>
        <end position="310"/>
    </location>
</feature>
<organism evidence="3 4">
    <name type="scientific">Coniochaeta pulveracea</name>
    <dbReference type="NCBI Taxonomy" id="177199"/>
    <lineage>
        <taxon>Eukaryota</taxon>
        <taxon>Fungi</taxon>
        <taxon>Dikarya</taxon>
        <taxon>Ascomycota</taxon>
        <taxon>Pezizomycotina</taxon>
        <taxon>Sordariomycetes</taxon>
        <taxon>Sordariomycetidae</taxon>
        <taxon>Coniochaetales</taxon>
        <taxon>Coniochaetaceae</taxon>
        <taxon>Coniochaeta</taxon>
    </lineage>
</organism>